<evidence type="ECO:0000313" key="3">
    <source>
        <dbReference type="Proteomes" id="UP000218767"/>
    </source>
</evidence>
<evidence type="ECO:0000313" key="2">
    <source>
        <dbReference type="EMBL" id="PCI82429.1"/>
    </source>
</evidence>
<keyword evidence="1" id="KW-0812">Transmembrane</keyword>
<dbReference type="AlphaFoldDB" id="A0A2A4XJW0"/>
<keyword evidence="1" id="KW-0472">Membrane</keyword>
<evidence type="ECO:0000256" key="1">
    <source>
        <dbReference type="SAM" id="Phobius"/>
    </source>
</evidence>
<name>A0A2A4XJW0_9GAMM</name>
<reference evidence="3" key="1">
    <citation type="submission" date="2017-08" db="EMBL/GenBank/DDBJ databases">
        <title>A dynamic microbial community with high functional redundancy inhabits the cold, oxic subseafloor aquifer.</title>
        <authorList>
            <person name="Tully B.J."/>
            <person name="Wheat C.G."/>
            <person name="Glazer B.T."/>
            <person name="Huber J.A."/>
        </authorList>
    </citation>
    <scope>NUCLEOTIDE SEQUENCE [LARGE SCALE GENOMIC DNA]</scope>
</reference>
<feature type="transmembrane region" description="Helical" evidence="1">
    <location>
        <begin position="12"/>
        <end position="34"/>
    </location>
</feature>
<sequence>MAARRRNIGEDLAWLKWWLVLLAISLAIAIGGYWTSLYYRGEMRQLEFGTRSNFDVILQEVTQIEESERVIVENIDRFNSLAANRLLEEENRVSLLEDVRRIRDNFRLFPIDVEIREQASHMLDYGEGVEFPEEFISIRSSVVMVRFPLLHEEDLTRFLGAFLNAGRLMVSTSCTITASSVDPADALNIIAHQIASCDFIWYTFRRELPSEDPEFDEFAEQVF</sequence>
<gene>
    <name evidence="2" type="ORF">COB20_00150</name>
</gene>
<comment type="caution">
    <text evidence="2">The sequence shown here is derived from an EMBL/GenBank/DDBJ whole genome shotgun (WGS) entry which is preliminary data.</text>
</comment>
<dbReference type="EMBL" id="NVUL01000001">
    <property type="protein sequence ID" value="PCI82429.1"/>
    <property type="molecule type" value="Genomic_DNA"/>
</dbReference>
<dbReference type="Proteomes" id="UP000218767">
    <property type="component" value="Unassembled WGS sequence"/>
</dbReference>
<organism evidence="2 3">
    <name type="scientific">SAR86 cluster bacterium</name>
    <dbReference type="NCBI Taxonomy" id="2030880"/>
    <lineage>
        <taxon>Bacteria</taxon>
        <taxon>Pseudomonadati</taxon>
        <taxon>Pseudomonadota</taxon>
        <taxon>Gammaproteobacteria</taxon>
        <taxon>SAR86 cluster</taxon>
    </lineage>
</organism>
<keyword evidence="1" id="KW-1133">Transmembrane helix</keyword>
<proteinExistence type="predicted"/>
<accession>A0A2A4XJW0</accession>
<protein>
    <submittedName>
        <fullName evidence="2">Uncharacterized protein</fullName>
    </submittedName>
</protein>